<evidence type="ECO:0000259" key="7">
    <source>
        <dbReference type="PROSITE" id="PS50109"/>
    </source>
</evidence>
<feature type="domain" description="PAC" evidence="9">
    <location>
        <begin position="239"/>
        <end position="291"/>
    </location>
</feature>
<evidence type="ECO:0000313" key="11">
    <source>
        <dbReference type="Proteomes" id="UP000800303"/>
    </source>
</evidence>
<evidence type="ECO:0000256" key="4">
    <source>
        <dbReference type="ARBA" id="ARBA00022840"/>
    </source>
</evidence>
<dbReference type="InterPro" id="IPR000700">
    <property type="entry name" value="PAS-assoc_C"/>
</dbReference>
<evidence type="ECO:0000256" key="5">
    <source>
        <dbReference type="ARBA" id="ARBA00023012"/>
    </source>
</evidence>
<accession>A0ABX0F1A1</accession>
<dbReference type="PROSITE" id="PS50113">
    <property type="entry name" value="PAC"/>
    <property type="match status" value="1"/>
</dbReference>
<dbReference type="SUPFAM" id="SSF55785">
    <property type="entry name" value="PYP-like sensor domain (PAS domain)"/>
    <property type="match status" value="2"/>
</dbReference>
<dbReference type="PANTHER" id="PTHR24421:SF60">
    <property type="entry name" value="SENSOR HISTIDINE KINASE COMP"/>
    <property type="match status" value="1"/>
</dbReference>
<keyword evidence="11" id="KW-1185">Reference proteome</keyword>
<dbReference type="InterPro" id="IPR003594">
    <property type="entry name" value="HATPase_dom"/>
</dbReference>
<evidence type="ECO:0000256" key="6">
    <source>
        <dbReference type="SAM" id="Phobius"/>
    </source>
</evidence>
<dbReference type="Gene3D" id="3.30.450.20">
    <property type="entry name" value="PAS domain"/>
    <property type="match status" value="2"/>
</dbReference>
<keyword evidence="3" id="KW-0418">Kinase</keyword>
<dbReference type="NCBIfam" id="TIGR00229">
    <property type="entry name" value="sensory_box"/>
    <property type="match status" value="2"/>
</dbReference>
<feature type="domain" description="PAS" evidence="8">
    <location>
        <begin position="165"/>
        <end position="236"/>
    </location>
</feature>
<dbReference type="Gene3D" id="3.30.565.10">
    <property type="entry name" value="Histidine kinase-like ATPase, C-terminal domain"/>
    <property type="match status" value="1"/>
</dbReference>
<dbReference type="InterPro" id="IPR000014">
    <property type="entry name" value="PAS"/>
</dbReference>
<dbReference type="PANTHER" id="PTHR24421">
    <property type="entry name" value="NITRATE/NITRITE SENSOR PROTEIN NARX-RELATED"/>
    <property type="match status" value="1"/>
</dbReference>
<feature type="domain" description="Histidine kinase" evidence="7">
    <location>
        <begin position="572"/>
        <end position="662"/>
    </location>
</feature>
<proteinExistence type="predicted"/>
<dbReference type="EMBL" id="JAAFGS010000001">
    <property type="protein sequence ID" value="NGZ74751.1"/>
    <property type="molecule type" value="Genomic_DNA"/>
</dbReference>
<keyword evidence="6" id="KW-1133">Transmembrane helix</keyword>
<dbReference type="SUPFAM" id="SSF55874">
    <property type="entry name" value="ATPase domain of HSP90 chaperone/DNA topoisomerase II/histidine kinase"/>
    <property type="match status" value="1"/>
</dbReference>
<dbReference type="PROSITE" id="PS50112">
    <property type="entry name" value="PAS"/>
    <property type="match status" value="1"/>
</dbReference>
<protein>
    <submittedName>
        <fullName evidence="10">PAS domain-containing protein</fullName>
    </submittedName>
</protein>
<keyword evidence="2" id="KW-0547">Nucleotide-binding</keyword>
<feature type="transmembrane region" description="Helical" evidence="6">
    <location>
        <begin position="7"/>
        <end position="28"/>
    </location>
</feature>
<dbReference type="SMART" id="SM00387">
    <property type="entry name" value="HATPase_c"/>
    <property type="match status" value="1"/>
</dbReference>
<keyword evidence="1" id="KW-0808">Transferase</keyword>
<sequence>MYIQTQLEIMLIIVLAFSLLSVFLLQYAKKTKSRLIESENRYTYYRSLFEQHRNAIIEVGLDGIITGLNPYAERLVRDANVPCIGEPLVKFAFPEYREQVECAFRRAAQGETNVIDPLSIFLSPDHTHWHVTYSPAYRKGKISGVFVTAVNRTDKHNLQLELERRQHNYEQVAESIMDVIFILDSRMVPLYVSPSFEKRLGYERGPYLFTHPVTDYVSEEEAARIRQKRDQLASGEPVANFDLKFPRSDGRIADLECNTTPLLNEEGQLDKLIVVLRDVTLRKSAEQALLEGESLYLKLQHSLDCFSEDAARMMKAAELERRLSGELKKNLRTDRISILETAGFRHFACRQGDTPGEEQLSMLRNYREIRLPVGQVFKLDASAFFVIGNRRGMAQLVWLDKYPAELEKAPVRIWLQTLSRYVDSFYENLLKIKDLTDELESLAQRQRTPAWLLRLMYAVSEKERRGVSQDLHDAALQEQIIWYRKLENLQYADDVGEKAKEEIYRVCEGLLDVIHQIRTTCHELRPPFLKEWGIGQALEALYDQVQLRADYRIRFESSGFTVKLEDEQMIALYRINQELLNNAIKHSEATEVCLSLTDYAGGVLMSYQDNGIGIPESKLQNLLSTMGLYGMKERIRSLEGDMQIDSAPGRGLTVHVHLPRIQAPAMSTAG</sequence>
<keyword evidence="5" id="KW-0902">Two-component regulatory system</keyword>
<gene>
    <name evidence="10" type="ORF">GYN08_05420</name>
</gene>
<evidence type="ECO:0000259" key="8">
    <source>
        <dbReference type="PROSITE" id="PS50112"/>
    </source>
</evidence>
<evidence type="ECO:0000256" key="3">
    <source>
        <dbReference type="ARBA" id="ARBA00022777"/>
    </source>
</evidence>
<keyword evidence="6" id="KW-0472">Membrane</keyword>
<evidence type="ECO:0000259" key="9">
    <source>
        <dbReference type="PROSITE" id="PS50113"/>
    </source>
</evidence>
<dbReference type="Pfam" id="PF02518">
    <property type="entry name" value="HATPase_c"/>
    <property type="match status" value="1"/>
</dbReference>
<name>A0ABX0F1A1_9BACL</name>
<dbReference type="RefSeq" id="WP_166272987.1">
    <property type="nucleotide sequence ID" value="NZ_JAAFGS010000001.1"/>
</dbReference>
<keyword evidence="6" id="KW-0812">Transmembrane</keyword>
<evidence type="ECO:0000256" key="2">
    <source>
        <dbReference type="ARBA" id="ARBA00022741"/>
    </source>
</evidence>
<dbReference type="CDD" id="cd16917">
    <property type="entry name" value="HATPase_UhpB-NarQ-NarX-like"/>
    <property type="match status" value="1"/>
</dbReference>
<keyword evidence="4" id="KW-0067">ATP-binding</keyword>
<dbReference type="InterPro" id="IPR005467">
    <property type="entry name" value="His_kinase_dom"/>
</dbReference>
<dbReference type="InterPro" id="IPR050482">
    <property type="entry name" value="Sensor_HK_TwoCompSys"/>
</dbReference>
<dbReference type="PROSITE" id="PS50109">
    <property type="entry name" value="HIS_KIN"/>
    <property type="match status" value="1"/>
</dbReference>
<dbReference type="Pfam" id="PF08448">
    <property type="entry name" value="PAS_4"/>
    <property type="match status" value="2"/>
</dbReference>
<reference evidence="10 11" key="1">
    <citation type="submission" date="2020-01" db="EMBL/GenBank/DDBJ databases">
        <title>Polyphasic characterisation and genomic insights into a novel alkali tolerant bacterium VR-M41.</title>
        <authorList>
            <person name="Vemuluri V.R."/>
        </authorList>
    </citation>
    <scope>NUCLEOTIDE SEQUENCE [LARGE SCALE GENOMIC DNA]</scope>
    <source>
        <strain evidence="10 11">VR-M41</strain>
    </source>
</reference>
<dbReference type="Proteomes" id="UP000800303">
    <property type="component" value="Unassembled WGS sequence"/>
</dbReference>
<dbReference type="SMART" id="SM00091">
    <property type="entry name" value="PAS"/>
    <property type="match status" value="2"/>
</dbReference>
<dbReference type="InterPro" id="IPR036890">
    <property type="entry name" value="HATPase_C_sf"/>
</dbReference>
<evidence type="ECO:0000313" key="10">
    <source>
        <dbReference type="EMBL" id="NGZ74751.1"/>
    </source>
</evidence>
<evidence type="ECO:0000256" key="1">
    <source>
        <dbReference type="ARBA" id="ARBA00022679"/>
    </source>
</evidence>
<organism evidence="10 11">
    <name type="scientific">Saccharibacillus alkalitolerans</name>
    <dbReference type="NCBI Taxonomy" id="2705290"/>
    <lineage>
        <taxon>Bacteria</taxon>
        <taxon>Bacillati</taxon>
        <taxon>Bacillota</taxon>
        <taxon>Bacilli</taxon>
        <taxon>Bacillales</taxon>
        <taxon>Paenibacillaceae</taxon>
        <taxon>Saccharibacillus</taxon>
    </lineage>
</organism>
<dbReference type="InterPro" id="IPR035965">
    <property type="entry name" value="PAS-like_dom_sf"/>
</dbReference>
<dbReference type="InterPro" id="IPR013656">
    <property type="entry name" value="PAS_4"/>
</dbReference>
<comment type="caution">
    <text evidence="10">The sequence shown here is derived from an EMBL/GenBank/DDBJ whole genome shotgun (WGS) entry which is preliminary data.</text>
</comment>
<dbReference type="CDD" id="cd00130">
    <property type="entry name" value="PAS"/>
    <property type="match status" value="1"/>
</dbReference>